<dbReference type="EMBL" id="VORZ01000001">
    <property type="protein sequence ID" value="TXD97548.1"/>
    <property type="molecule type" value="Genomic_DNA"/>
</dbReference>
<dbReference type="OrthoDB" id="6187626at2"/>
<dbReference type="Proteomes" id="UP000321903">
    <property type="component" value="Unassembled WGS sequence"/>
</dbReference>
<dbReference type="AlphaFoldDB" id="A0A5C7A396"/>
<keyword evidence="1" id="KW-0175">Coiled coil</keyword>
<accession>A0A5C7A396</accession>
<evidence type="ECO:0000256" key="1">
    <source>
        <dbReference type="SAM" id="Coils"/>
    </source>
</evidence>
<evidence type="ECO:0000313" key="3">
    <source>
        <dbReference type="Proteomes" id="UP000321903"/>
    </source>
</evidence>
<keyword evidence="3" id="KW-1185">Reference proteome</keyword>
<protein>
    <submittedName>
        <fullName evidence="2">Uncharacterized protein</fullName>
    </submittedName>
</protein>
<evidence type="ECO:0000313" key="2">
    <source>
        <dbReference type="EMBL" id="TXD97548.1"/>
    </source>
</evidence>
<feature type="coiled-coil region" evidence="1">
    <location>
        <begin position="315"/>
        <end position="352"/>
    </location>
</feature>
<comment type="caution">
    <text evidence="2">The sequence shown here is derived from an EMBL/GenBank/DDBJ whole genome shotgun (WGS) entry which is preliminary data.</text>
</comment>
<organism evidence="2 3">
    <name type="scientific">Psychrobacter frigidicola</name>
    <dbReference type="NCBI Taxonomy" id="45611"/>
    <lineage>
        <taxon>Bacteria</taxon>
        <taxon>Pseudomonadati</taxon>
        <taxon>Pseudomonadota</taxon>
        <taxon>Gammaproteobacteria</taxon>
        <taxon>Moraxellales</taxon>
        <taxon>Moraxellaceae</taxon>
        <taxon>Psychrobacter</taxon>
    </lineage>
</organism>
<gene>
    <name evidence="2" type="ORF">ES754_00750</name>
</gene>
<dbReference type="RefSeq" id="WP_147221152.1">
    <property type="nucleotide sequence ID" value="NZ_CAJGYY010000001.1"/>
</dbReference>
<name>A0A5C7A396_9GAMM</name>
<reference evidence="2 3" key="1">
    <citation type="submission" date="2019-08" db="EMBL/GenBank/DDBJ databases">
        <title>Genome sequence of Psychrobacter frigidicola ACAM304 (type strain).</title>
        <authorList>
            <person name="Bowman J.P."/>
        </authorList>
    </citation>
    <scope>NUCLEOTIDE SEQUENCE [LARGE SCALE GENOMIC DNA]</scope>
    <source>
        <strain evidence="2 3">ACAM 304</strain>
    </source>
</reference>
<feature type="coiled-coil region" evidence="1">
    <location>
        <begin position="235"/>
        <end position="289"/>
    </location>
</feature>
<sequence>MTDMLASETLNYTLKRIVFVNSANHAYSEIRLDNHLALFGANNAGKTASLAATKLMLYPETDFSNCHKKFQFKGKTGVYSKEDSYEFYFPSPQSFLIMETKNDAGVACMVLYRDKGFRYYRIFLPLSYDEIRHLFWDDHSKNFANDLSVTTILAFQKKHGGLHVSDDRQLTELMYSNFTGAHSRYSIVPLSENTNKAVHAFRSIYQMAFDAGTGGTEALADAIATLIEMKRGRPQERMNADLVSLEEDYQKLLQKNEELQCLKNNKENYENLKSKFEDLKAKRKILTEQHIILSKTLSNSKASYASSFANLSKKLTEAQKSHSDLDSRFEKVEKETSKLEGATNELDKTIQKYQDNIYLAEQVLSQHDYTNAIELASILSERKEALGTQQSALLDTMRSTKKLEELTKSINQNTEKLKHKKDTLENIDNLMLTQLTAETADVLFSLNNNFGALALELTSDQIDSIKSFTNWFDTAGKQLLFNQVQMPNTTTQRFQVEEQRQSLVHSIANLEQRIKEDDSNRTTLLNATNDTSGASRQQSLDELTEEIATLSNQIVALERYKISLEDIEINKQQLKEKVDLKSELSEQLIMLGNEKDQAYQALQTMLTQRDKLESQRSNFDHYTGSLSQVTTSIGATHYSETEISEIIEAYTQRHDKSLHLDMRTINDLTQQANAHTSDYSELKNVIETFIQKVPNDNVDQFTNIQTLTQLSDIIATYNNSFSSLNYQIQTQANNISRHNQIISSQLREISDASQMLTDYVAAINAELNTHQISNLKQVRIKLHCHADFEHVRKLQKNHDITQTKLMSDEFYRTLMAFMEKHANKRTKLIKMRDIISKINFEYIDVNGVLTDKSQSGGTTSTITASIIAILLGQIFMQGASFKMPIVIDEIGDLDDDNTSTIIDCIDRHGFSAFCATPTQRASVCQSVKRWIRVDYNVFQHPPKVASCVLNILPESVEVWGQINDDQARLTGALA</sequence>
<proteinExistence type="predicted"/>
<feature type="coiled-coil region" evidence="1">
    <location>
        <begin position="540"/>
        <end position="615"/>
    </location>
</feature>